<keyword evidence="1" id="KW-0319">Glycerol metabolism</keyword>
<dbReference type="GO" id="GO:0045892">
    <property type="term" value="P:negative regulation of DNA-templated transcription"/>
    <property type="evidence" value="ECO:0007669"/>
    <property type="project" value="TreeGrafter"/>
</dbReference>
<dbReference type="PROSITE" id="PS51078">
    <property type="entry name" value="ICLR_ED"/>
    <property type="match status" value="1"/>
</dbReference>
<dbReference type="SUPFAM" id="SSF55781">
    <property type="entry name" value="GAF domain-like"/>
    <property type="match status" value="1"/>
</dbReference>
<name>A0A848KTC3_9ACTN</name>
<dbReference type="PANTHER" id="PTHR30136">
    <property type="entry name" value="HELIX-TURN-HELIX TRANSCRIPTIONAL REGULATOR, ICLR FAMILY"/>
    <property type="match status" value="1"/>
</dbReference>
<dbReference type="InterPro" id="IPR036388">
    <property type="entry name" value="WH-like_DNA-bd_sf"/>
</dbReference>
<evidence type="ECO:0000313" key="10">
    <source>
        <dbReference type="Proteomes" id="UP000550729"/>
    </source>
</evidence>
<sequence length="256" mass="26998">MSTNGDSTVRSVNRAVSILQVLARGAAGVTQIADELAIHKSTVFRLLATLEARGLVEQSVNRGEYFLGSGIAELAAGAVRRHDPNVLSRPICQDLADEVGETVNTSVRDGSDLISIDQVIGGSAVTTVNWVGQRTPLHASSAGKVFLAALPDDELTAILDGDLHRFTDHTVTDPGTLRMQLEQVREQGYGYTFDELEIGLGSIGAPIRSLRGDVVAAVSLSGPTFRVNPSTLPDLSDRVKAAAAAISERNGFPTPG</sequence>
<evidence type="ECO:0000313" key="9">
    <source>
        <dbReference type="EMBL" id="NMO01730.1"/>
    </source>
</evidence>
<comment type="function">
    <text evidence="5">May be an activator protein for the gylABX operon.</text>
</comment>
<evidence type="ECO:0000256" key="1">
    <source>
        <dbReference type="ARBA" id="ARBA00022798"/>
    </source>
</evidence>
<dbReference type="InterPro" id="IPR036390">
    <property type="entry name" value="WH_DNA-bd_sf"/>
</dbReference>
<dbReference type="Gene3D" id="3.30.450.40">
    <property type="match status" value="1"/>
</dbReference>
<evidence type="ECO:0000259" key="7">
    <source>
        <dbReference type="PROSITE" id="PS51077"/>
    </source>
</evidence>
<dbReference type="PANTHER" id="PTHR30136:SF24">
    <property type="entry name" value="HTH-TYPE TRANSCRIPTIONAL REPRESSOR ALLR"/>
    <property type="match status" value="1"/>
</dbReference>
<keyword evidence="2" id="KW-0805">Transcription regulation</keyword>
<evidence type="ECO:0000259" key="8">
    <source>
        <dbReference type="PROSITE" id="PS51078"/>
    </source>
</evidence>
<dbReference type="InterPro" id="IPR011991">
    <property type="entry name" value="ArsR-like_HTH"/>
</dbReference>
<dbReference type="GO" id="GO:0003677">
    <property type="term" value="F:DNA binding"/>
    <property type="evidence" value="ECO:0007669"/>
    <property type="project" value="UniProtKB-KW"/>
</dbReference>
<dbReference type="AlphaFoldDB" id="A0A848KTC3"/>
<dbReference type="EMBL" id="JABBNB010000009">
    <property type="protein sequence ID" value="NMO01730.1"/>
    <property type="molecule type" value="Genomic_DNA"/>
</dbReference>
<dbReference type="Pfam" id="PF09339">
    <property type="entry name" value="HTH_IclR"/>
    <property type="match status" value="1"/>
</dbReference>
<dbReference type="Pfam" id="PF01614">
    <property type="entry name" value="IclR_C"/>
    <property type="match status" value="1"/>
</dbReference>
<keyword evidence="4" id="KW-0804">Transcription</keyword>
<dbReference type="InterPro" id="IPR029016">
    <property type="entry name" value="GAF-like_dom_sf"/>
</dbReference>
<dbReference type="InterPro" id="IPR014757">
    <property type="entry name" value="Tscrpt_reg_IclR_C"/>
</dbReference>
<reference evidence="9 10" key="1">
    <citation type="submission" date="2020-04" db="EMBL/GenBank/DDBJ databases">
        <title>Gordonia sp. nov. TBRC 11910.</title>
        <authorList>
            <person name="Suriyachadkun C."/>
        </authorList>
    </citation>
    <scope>NUCLEOTIDE SEQUENCE [LARGE SCALE GENOMIC DNA]</scope>
    <source>
        <strain evidence="9 10">TBRC 11910</strain>
    </source>
</reference>
<accession>A0A848KTC3</accession>
<evidence type="ECO:0000256" key="5">
    <source>
        <dbReference type="ARBA" id="ARBA00058938"/>
    </source>
</evidence>
<evidence type="ECO:0000256" key="4">
    <source>
        <dbReference type="ARBA" id="ARBA00023163"/>
    </source>
</evidence>
<evidence type="ECO:0000256" key="2">
    <source>
        <dbReference type="ARBA" id="ARBA00023015"/>
    </source>
</evidence>
<dbReference type="SUPFAM" id="SSF46785">
    <property type="entry name" value="Winged helix' DNA-binding domain"/>
    <property type="match status" value="1"/>
</dbReference>
<keyword evidence="10" id="KW-1185">Reference proteome</keyword>
<organism evidence="9 10">
    <name type="scientific">Gordonia asplenii</name>
    <dbReference type="NCBI Taxonomy" id="2725283"/>
    <lineage>
        <taxon>Bacteria</taxon>
        <taxon>Bacillati</taxon>
        <taxon>Actinomycetota</taxon>
        <taxon>Actinomycetes</taxon>
        <taxon>Mycobacteriales</taxon>
        <taxon>Gordoniaceae</taxon>
        <taxon>Gordonia</taxon>
    </lineage>
</organism>
<gene>
    <name evidence="9" type="ORF">HH308_10940</name>
</gene>
<protein>
    <recommendedName>
        <fullName evidence="6">Glycerol operon regulatory protein</fullName>
    </recommendedName>
</protein>
<dbReference type="SMART" id="SM00346">
    <property type="entry name" value="HTH_ICLR"/>
    <property type="match status" value="1"/>
</dbReference>
<evidence type="ECO:0000256" key="6">
    <source>
        <dbReference type="ARBA" id="ARBA00070406"/>
    </source>
</evidence>
<dbReference type="RefSeq" id="WP_170194232.1">
    <property type="nucleotide sequence ID" value="NZ_JABBNB010000009.1"/>
</dbReference>
<dbReference type="Gene3D" id="1.10.10.10">
    <property type="entry name" value="Winged helix-like DNA-binding domain superfamily/Winged helix DNA-binding domain"/>
    <property type="match status" value="1"/>
</dbReference>
<dbReference type="InterPro" id="IPR005471">
    <property type="entry name" value="Tscrpt_reg_IclR_N"/>
</dbReference>
<dbReference type="FunFam" id="1.10.10.10:FF:000056">
    <property type="entry name" value="IclR family transcriptional regulator"/>
    <property type="match status" value="1"/>
</dbReference>
<dbReference type="GO" id="GO:0003700">
    <property type="term" value="F:DNA-binding transcription factor activity"/>
    <property type="evidence" value="ECO:0007669"/>
    <property type="project" value="TreeGrafter"/>
</dbReference>
<evidence type="ECO:0000256" key="3">
    <source>
        <dbReference type="ARBA" id="ARBA00023125"/>
    </source>
</evidence>
<comment type="caution">
    <text evidence="9">The sequence shown here is derived from an EMBL/GenBank/DDBJ whole genome shotgun (WGS) entry which is preliminary data.</text>
</comment>
<dbReference type="Proteomes" id="UP000550729">
    <property type="component" value="Unassembled WGS sequence"/>
</dbReference>
<feature type="domain" description="HTH iclR-type" evidence="7">
    <location>
        <begin position="9"/>
        <end position="69"/>
    </location>
</feature>
<keyword evidence="3" id="KW-0238">DNA-binding</keyword>
<dbReference type="CDD" id="cd00090">
    <property type="entry name" value="HTH_ARSR"/>
    <property type="match status" value="1"/>
</dbReference>
<dbReference type="PROSITE" id="PS51077">
    <property type="entry name" value="HTH_ICLR"/>
    <property type="match status" value="1"/>
</dbReference>
<feature type="domain" description="IclR-ED" evidence="8">
    <location>
        <begin position="70"/>
        <end position="252"/>
    </location>
</feature>
<dbReference type="GO" id="GO:0006071">
    <property type="term" value="P:glycerol metabolic process"/>
    <property type="evidence" value="ECO:0007669"/>
    <property type="project" value="UniProtKB-KW"/>
</dbReference>
<proteinExistence type="predicted"/>
<dbReference type="InterPro" id="IPR050707">
    <property type="entry name" value="HTH_MetabolicPath_Reg"/>
</dbReference>